<accession>A0A178Z450</accession>
<dbReference type="Pfam" id="PF26335">
    <property type="entry name" value="ARB_00930_C"/>
    <property type="match status" value="1"/>
</dbReference>
<keyword evidence="5" id="KW-1185">Reference proteome</keyword>
<sequence>MQFTLKALLFISSSATGVLCDFLGPTYPAPTDLASNGSHVATAWKNLSSTLNGFISERGTNLTGPSGLKNLTFSLGMFSIHDASAAGSLQFHHTSLEIANSSTGVKKVDGNSIYRVASMTKLFTTFAGMLNMNDSDWDRPITDFVPTLATYAAANPAQNDLVDTVDWTKVTLAALASQIAGNPRDISPYDPSDYLLLLAGSNELVNTFGLPPLNLSDPLAVPPCLVSALSGNLSCPSNEYAIGAEARPPLFLPWTSPAYTDYGFMLLGTAIANITGTSIHDVYQQSIFSPLKMNASFSNVPSASEYNRYVIPGNVSSAALTPAGAPEVTIPSGGIFSTTNDLSKFGTALLNGTLLDPDQTRKWMKPVSHTALFEYSLGRPWEIYRYTHPDSGLVTDIYTKLGDSGYYGGYIVLIPDFDAGFSIIGASSLSERSLVTALLADIVIDTMLPALTAQAQAEARNAFVGTYRSEDENLNSTLTLTINPQGKPGLVISHFVSNGTDVLQSGLIGNSPVRLLHSISDRAHGRVAFRTSSFRAPAGGLFSQQYNANLDWLAGDSPTYGGIGIGLFVFDLDADGNAVAVSPAAWRVRLVKTS</sequence>
<keyword evidence="1" id="KW-0732">Signal</keyword>
<dbReference type="Pfam" id="PF00144">
    <property type="entry name" value="Beta-lactamase"/>
    <property type="match status" value="1"/>
</dbReference>
<feature type="signal peptide" evidence="1">
    <location>
        <begin position="1"/>
        <end position="20"/>
    </location>
</feature>
<feature type="chain" id="PRO_5008098282" evidence="1">
    <location>
        <begin position="21"/>
        <end position="594"/>
    </location>
</feature>
<dbReference type="PANTHER" id="PTHR22935">
    <property type="entry name" value="PENICILLIN-BINDING PROTEIN"/>
    <property type="match status" value="1"/>
</dbReference>
<gene>
    <name evidence="4" type="ORF">AYL99_11422</name>
</gene>
<organism evidence="4 5">
    <name type="scientific">Fonsecaea erecta</name>
    <dbReference type="NCBI Taxonomy" id="1367422"/>
    <lineage>
        <taxon>Eukaryota</taxon>
        <taxon>Fungi</taxon>
        <taxon>Dikarya</taxon>
        <taxon>Ascomycota</taxon>
        <taxon>Pezizomycotina</taxon>
        <taxon>Eurotiomycetes</taxon>
        <taxon>Chaetothyriomycetidae</taxon>
        <taxon>Chaetothyriales</taxon>
        <taxon>Herpotrichiellaceae</taxon>
        <taxon>Fonsecaea</taxon>
    </lineage>
</organism>
<dbReference type="STRING" id="1367422.A0A178Z450"/>
<evidence type="ECO:0000313" key="4">
    <source>
        <dbReference type="EMBL" id="OAP54321.1"/>
    </source>
</evidence>
<evidence type="ECO:0000259" key="2">
    <source>
        <dbReference type="Pfam" id="PF00144"/>
    </source>
</evidence>
<evidence type="ECO:0000313" key="5">
    <source>
        <dbReference type="Proteomes" id="UP000078343"/>
    </source>
</evidence>
<evidence type="ECO:0000256" key="1">
    <source>
        <dbReference type="SAM" id="SignalP"/>
    </source>
</evidence>
<dbReference type="Gene3D" id="3.40.710.10">
    <property type="entry name" value="DD-peptidase/beta-lactamase superfamily"/>
    <property type="match status" value="1"/>
</dbReference>
<feature type="domain" description="Beta-lactamase-related" evidence="2">
    <location>
        <begin position="105"/>
        <end position="421"/>
    </location>
</feature>
<name>A0A178Z450_9EURO</name>
<dbReference type="RefSeq" id="XP_018687688.1">
    <property type="nucleotide sequence ID" value="XM_018842928.1"/>
</dbReference>
<dbReference type="Proteomes" id="UP000078343">
    <property type="component" value="Unassembled WGS sequence"/>
</dbReference>
<dbReference type="InterPro" id="IPR058664">
    <property type="entry name" value="ARB_00930-like_C"/>
</dbReference>
<reference evidence="4 5" key="1">
    <citation type="submission" date="2016-04" db="EMBL/GenBank/DDBJ databases">
        <title>Draft genome of Fonsecaea erecta CBS 125763.</title>
        <authorList>
            <person name="Weiss V.A."/>
            <person name="Vicente V.A."/>
            <person name="Raittz R.T."/>
            <person name="Moreno L.F."/>
            <person name="De Souza E.M."/>
            <person name="Pedrosa F.O."/>
            <person name="Steffens M.B."/>
            <person name="Faoro H."/>
            <person name="Tadra-Sfeir M.Z."/>
            <person name="Najafzadeh M.J."/>
            <person name="Felipe M.S."/>
            <person name="Teixeira M."/>
            <person name="Sun J."/>
            <person name="Xi L."/>
            <person name="Gomes R."/>
            <person name="De Azevedo C.M."/>
            <person name="Salgado C.G."/>
            <person name="Da Silva M.B."/>
            <person name="Nascimento M.F."/>
            <person name="Queiroz-Telles F."/>
            <person name="Attili D.S."/>
            <person name="Gorbushina A."/>
        </authorList>
    </citation>
    <scope>NUCLEOTIDE SEQUENCE [LARGE SCALE GENOMIC DNA]</scope>
    <source>
        <strain evidence="4 5">CBS 125763</strain>
    </source>
</reference>
<evidence type="ECO:0000259" key="3">
    <source>
        <dbReference type="Pfam" id="PF26335"/>
    </source>
</evidence>
<dbReference type="EMBL" id="LVYI01000014">
    <property type="protein sequence ID" value="OAP54321.1"/>
    <property type="molecule type" value="Genomic_DNA"/>
</dbReference>
<dbReference type="AlphaFoldDB" id="A0A178Z450"/>
<dbReference type="SUPFAM" id="SSF56601">
    <property type="entry name" value="beta-lactamase/transpeptidase-like"/>
    <property type="match status" value="1"/>
</dbReference>
<proteinExistence type="predicted"/>
<dbReference type="OrthoDB" id="10250282at2759"/>
<dbReference type="PANTHER" id="PTHR22935:SF97">
    <property type="entry name" value="BETA-LACTAMASE-RELATED DOMAIN-CONTAINING PROTEIN"/>
    <property type="match status" value="1"/>
</dbReference>
<comment type="caution">
    <text evidence="4">The sequence shown here is derived from an EMBL/GenBank/DDBJ whole genome shotgun (WGS) entry which is preliminary data.</text>
</comment>
<dbReference type="InterPro" id="IPR051478">
    <property type="entry name" value="Beta-lactamase-like_AB/R"/>
</dbReference>
<dbReference type="GeneID" id="30015590"/>
<dbReference type="InterPro" id="IPR012338">
    <property type="entry name" value="Beta-lactam/transpept-like"/>
</dbReference>
<dbReference type="InterPro" id="IPR001466">
    <property type="entry name" value="Beta-lactam-related"/>
</dbReference>
<feature type="domain" description="Beta-lactamase-like ARB-00930-like C-terminal" evidence="3">
    <location>
        <begin position="455"/>
        <end position="593"/>
    </location>
</feature>
<protein>
    <submittedName>
        <fullName evidence="4">Uncharacterized protein</fullName>
    </submittedName>
</protein>